<dbReference type="InterPro" id="IPR027614">
    <property type="entry name" value="OMP_Lepto"/>
</dbReference>
<keyword evidence="2" id="KW-1185">Reference proteome</keyword>
<dbReference type="OrthoDB" id="342691at2"/>
<evidence type="ECO:0000313" key="2">
    <source>
        <dbReference type="Proteomes" id="UP000232196"/>
    </source>
</evidence>
<protein>
    <submittedName>
        <fullName evidence="1">Uncharacterized protein</fullName>
    </submittedName>
</protein>
<comment type="caution">
    <text evidence="1">The sequence shown here is derived from an EMBL/GenBank/DDBJ whole genome shotgun (WGS) entry which is preliminary data.</text>
</comment>
<organism evidence="1 2">
    <name type="scientific">Leptospira hartskeerlii</name>
    <dbReference type="NCBI Taxonomy" id="2023177"/>
    <lineage>
        <taxon>Bacteria</taxon>
        <taxon>Pseudomonadati</taxon>
        <taxon>Spirochaetota</taxon>
        <taxon>Spirochaetia</taxon>
        <taxon>Leptospirales</taxon>
        <taxon>Leptospiraceae</taxon>
        <taxon>Leptospira</taxon>
    </lineage>
</organism>
<dbReference type="AlphaFoldDB" id="A0A2M9X9Z0"/>
<gene>
    <name evidence="1" type="ORF">CH357_17040</name>
</gene>
<evidence type="ECO:0000313" key="1">
    <source>
        <dbReference type="EMBL" id="PJZ24362.1"/>
    </source>
</evidence>
<dbReference type="RefSeq" id="WP_100707958.1">
    <property type="nucleotide sequence ID" value="NZ_NPDL01000014.1"/>
</dbReference>
<dbReference type="EMBL" id="NPDN01000009">
    <property type="protein sequence ID" value="PJZ24362.1"/>
    <property type="molecule type" value="Genomic_DNA"/>
</dbReference>
<accession>A0A2M9X9Z0</accession>
<reference evidence="1 2" key="1">
    <citation type="submission" date="2017-07" db="EMBL/GenBank/DDBJ databases">
        <title>Leptospira spp. isolated from tropical soils.</title>
        <authorList>
            <person name="Thibeaux R."/>
            <person name="Iraola G."/>
            <person name="Ferres I."/>
            <person name="Bierque E."/>
            <person name="Girault D."/>
            <person name="Soupe-Gilbert M.-E."/>
            <person name="Picardeau M."/>
            <person name="Goarant C."/>
        </authorList>
    </citation>
    <scope>NUCLEOTIDE SEQUENCE [LARGE SCALE GENOMIC DNA]</scope>
    <source>
        <strain evidence="1 2">MCA1-C-A1</strain>
    </source>
</reference>
<dbReference type="NCBIfam" id="TIGR04327">
    <property type="entry name" value="OMP_LA_2444"/>
    <property type="match status" value="1"/>
</dbReference>
<dbReference type="Proteomes" id="UP000232196">
    <property type="component" value="Unassembled WGS sequence"/>
</dbReference>
<sequence length="313" mass="36773">MDRIQKYYVFILLNLFLISNLQSSEEISKNGASEKKKQKFELLLKRQTYSYIPYNFTSYSEKTDPYESIETNHLQQNQKVLVPAVFSYENYEKNYRAEISYYEVELVNPNSNVIRSNSNGLSAERFYYSPLARSEFEANFYKIVSPLQNWNLYLGGGLRNINKYTYGKYMLDGAFQEYFYTYGPQVSIQSSYQFTENFSANISLDLFYTEGTRFFRTPIISTDTLVFTNGSAGTKGIFRGYESEISLQYRFHENMKFHLGYNQIYSYFSYLHFDQLNLTYNISSPSLTYITNGSRSGNYEILRGFFVGFSVFF</sequence>
<name>A0A2M9X9Z0_9LEPT</name>
<proteinExistence type="predicted"/>